<comment type="subcellular location">
    <subcellularLocation>
        <location evidence="1">Nucleus</location>
    </subcellularLocation>
</comment>
<keyword evidence="8" id="KW-0539">Nucleus</keyword>
<dbReference type="InterPro" id="IPR000432">
    <property type="entry name" value="DNA_mismatch_repair_MutS_C"/>
</dbReference>
<organism evidence="12 13">
    <name type="scientific">Plectus sambesii</name>
    <dbReference type="NCBI Taxonomy" id="2011161"/>
    <lineage>
        <taxon>Eukaryota</taxon>
        <taxon>Metazoa</taxon>
        <taxon>Ecdysozoa</taxon>
        <taxon>Nematoda</taxon>
        <taxon>Chromadorea</taxon>
        <taxon>Plectida</taxon>
        <taxon>Plectina</taxon>
        <taxon>Plectoidea</taxon>
        <taxon>Plectidae</taxon>
        <taxon>Plectus</taxon>
    </lineage>
</organism>
<keyword evidence="12" id="KW-1185">Reference proteome</keyword>
<evidence type="ECO:0000256" key="2">
    <source>
        <dbReference type="ARBA" id="ARBA00006271"/>
    </source>
</evidence>
<evidence type="ECO:0000256" key="8">
    <source>
        <dbReference type="ARBA" id="ARBA00023242"/>
    </source>
</evidence>
<dbReference type="Gene3D" id="3.30.420.110">
    <property type="entry name" value="MutS, connector domain"/>
    <property type="match status" value="1"/>
</dbReference>
<evidence type="ECO:0000256" key="3">
    <source>
        <dbReference type="ARBA" id="ARBA00022741"/>
    </source>
</evidence>
<dbReference type="GO" id="GO:0006298">
    <property type="term" value="P:mismatch repair"/>
    <property type="evidence" value="ECO:0007669"/>
    <property type="project" value="InterPro"/>
</dbReference>
<feature type="domain" description="DNA mismatch repair proteins mutS family" evidence="11">
    <location>
        <begin position="725"/>
        <end position="741"/>
    </location>
</feature>
<evidence type="ECO:0000313" key="12">
    <source>
        <dbReference type="Proteomes" id="UP000887566"/>
    </source>
</evidence>
<comment type="function">
    <text evidence="9">Component of the post-replicative DNA mismatch repair system (MMR).</text>
</comment>
<dbReference type="Gene3D" id="3.40.50.300">
    <property type="entry name" value="P-loop containing nucleotide triphosphate hydrolases"/>
    <property type="match status" value="1"/>
</dbReference>
<dbReference type="InterPro" id="IPR016151">
    <property type="entry name" value="DNA_mismatch_repair_MutS_N"/>
</dbReference>
<dbReference type="SUPFAM" id="SSF52540">
    <property type="entry name" value="P-loop containing nucleoside triphosphate hydrolases"/>
    <property type="match status" value="1"/>
</dbReference>
<keyword evidence="7 9" id="KW-0234">DNA repair</keyword>
<dbReference type="InterPro" id="IPR011184">
    <property type="entry name" value="DNA_mismatch_repair_Msh2"/>
</dbReference>
<dbReference type="InterPro" id="IPR036678">
    <property type="entry name" value="MutS_con_dom_sf"/>
</dbReference>
<evidence type="ECO:0000256" key="7">
    <source>
        <dbReference type="ARBA" id="ARBA00023204"/>
    </source>
</evidence>
<reference evidence="13" key="1">
    <citation type="submission" date="2022-11" db="UniProtKB">
        <authorList>
            <consortium name="WormBaseParasite"/>
        </authorList>
    </citation>
    <scope>IDENTIFICATION</scope>
</reference>
<comment type="similarity">
    <text evidence="2 9">Belongs to the DNA mismatch repair MutS family.</text>
</comment>
<feature type="coiled-coil region" evidence="10">
    <location>
        <begin position="530"/>
        <end position="564"/>
    </location>
</feature>
<dbReference type="FunFam" id="3.30.420.110:FF:000002">
    <property type="entry name" value="DNA mismatch repair protein"/>
    <property type="match status" value="1"/>
</dbReference>
<dbReference type="SUPFAM" id="SSF53150">
    <property type="entry name" value="DNA repair protein MutS, domain II"/>
    <property type="match status" value="1"/>
</dbReference>
<dbReference type="Pfam" id="PF05192">
    <property type="entry name" value="MutS_III"/>
    <property type="match status" value="1"/>
</dbReference>
<dbReference type="SMART" id="SM00533">
    <property type="entry name" value="MUTSd"/>
    <property type="match status" value="1"/>
</dbReference>
<dbReference type="PANTHER" id="PTHR11361">
    <property type="entry name" value="DNA MISMATCH REPAIR PROTEIN MUTS FAMILY MEMBER"/>
    <property type="match status" value="1"/>
</dbReference>
<evidence type="ECO:0000259" key="11">
    <source>
        <dbReference type="PROSITE" id="PS00486"/>
    </source>
</evidence>
<evidence type="ECO:0000256" key="6">
    <source>
        <dbReference type="ARBA" id="ARBA00023125"/>
    </source>
</evidence>
<proteinExistence type="inferred from homology"/>
<name>A0A914WX10_9BILA</name>
<sequence>MTDDQGLQKILGSKAAGTIAIFDKGDYYSFYGDDATLIARDIFHSEMGLKLITVGGTPLAYHTVSSNQLSRILRDLLLVLHHRVEIYKCEDGEWTLTAKGSSGNLADLEEVLGDSVALAESATVMAVKLFSGGENSDEMCVAVAFCDLDNFTFTLAEFPDSMHFCNLEAAIVSLAPRECVMPEREDQVGDYKALDAVLNRANIGRVLGKKSDFGGAGDIRQDLTRLLSKNSNNIQLGELEMGQSMNCLNALIKYMKILADDTNFGRFKLERFKTSQYMRLDWTVIRALELFSTSYMQVQMDTFYDMMNKCRSLPGQRMLKQWIRQPLNDLRKISERLDVVEALVNDTMHRSTLHNDLLRRVPDLAALGRRLIRRTAALQDCYRLYQLVKLLYRFTNVLTELSEENESSAAAIKELLLEPLTLVTASFDNFCGLVETAVDLKHLDQTGEFRVKPDIDPNLLRVSEEMDEIVDQMRSIVNSLCSSLQLDSEKGIKLEISPQHGYHMRVTRKEEKSLRNNKKLRVLDTKNSGVLFTTDKLQSLNDDYQKLKNEYDAVQKDLIQEVLKTAAGYVDALKSLTEVLASLDVLVSFAQVAAFAPKPLVRPQILEKGSGILHLQQSRHPCLELQDEVSFIPNDVNLSFEEQRRMLVLTGPNMGGKSTYLRATALTVLMGQMGSFVACDSAKWSLIDALFTRVGACDYQAQGVSTFMAEMIESALILESATEHSLVIFDELGRGTSTYDGFGLASAIAE</sequence>
<dbReference type="InterPro" id="IPR027417">
    <property type="entry name" value="P-loop_NTPase"/>
</dbReference>
<evidence type="ECO:0000256" key="5">
    <source>
        <dbReference type="ARBA" id="ARBA00022840"/>
    </source>
</evidence>
<dbReference type="InterPro" id="IPR045076">
    <property type="entry name" value="MutS"/>
</dbReference>
<keyword evidence="5" id="KW-0067">ATP-binding</keyword>
<dbReference type="PROSITE" id="PS00486">
    <property type="entry name" value="DNA_MISMATCH_REPAIR_2"/>
    <property type="match status" value="1"/>
</dbReference>
<dbReference type="GO" id="GO:0005524">
    <property type="term" value="F:ATP binding"/>
    <property type="evidence" value="ECO:0007669"/>
    <property type="project" value="UniProtKB-KW"/>
</dbReference>
<dbReference type="Pfam" id="PF01624">
    <property type="entry name" value="MutS_I"/>
    <property type="match status" value="1"/>
</dbReference>
<dbReference type="GO" id="GO:0006312">
    <property type="term" value="P:mitotic recombination"/>
    <property type="evidence" value="ECO:0007669"/>
    <property type="project" value="TreeGrafter"/>
</dbReference>
<dbReference type="Pfam" id="PF05190">
    <property type="entry name" value="MutS_IV"/>
    <property type="match status" value="1"/>
</dbReference>
<dbReference type="InterPro" id="IPR007860">
    <property type="entry name" value="DNA_mmatch_repair_MutS_con_dom"/>
</dbReference>
<dbReference type="GO" id="GO:0140664">
    <property type="term" value="F:ATP-dependent DNA damage sensor activity"/>
    <property type="evidence" value="ECO:0007669"/>
    <property type="project" value="InterPro"/>
</dbReference>
<evidence type="ECO:0000313" key="13">
    <source>
        <dbReference type="WBParaSite" id="PSAMB.scaffold5724size11019.g27212.t1"/>
    </source>
</evidence>
<keyword evidence="4 9" id="KW-0227">DNA damage</keyword>
<evidence type="ECO:0000256" key="1">
    <source>
        <dbReference type="ARBA" id="ARBA00004123"/>
    </source>
</evidence>
<accession>A0A914WX10</accession>
<keyword evidence="3 9" id="KW-0547">Nucleotide-binding</keyword>
<dbReference type="Gene3D" id="3.40.1170.10">
    <property type="entry name" value="DNA repair protein MutS, domain I"/>
    <property type="match status" value="1"/>
</dbReference>
<dbReference type="GO" id="GO:0032301">
    <property type="term" value="C:MutSalpha complex"/>
    <property type="evidence" value="ECO:0007669"/>
    <property type="project" value="TreeGrafter"/>
</dbReference>
<dbReference type="Pfam" id="PF00488">
    <property type="entry name" value="MutS_V"/>
    <property type="match status" value="1"/>
</dbReference>
<evidence type="ECO:0000256" key="10">
    <source>
        <dbReference type="SAM" id="Coils"/>
    </source>
</evidence>
<dbReference type="WBParaSite" id="PSAMB.scaffold5724size11019.g27212.t1">
    <property type="protein sequence ID" value="PSAMB.scaffold5724size11019.g27212.t1"/>
    <property type="gene ID" value="PSAMB.scaffold5724size11019.g27212"/>
</dbReference>
<dbReference type="InterPro" id="IPR007696">
    <property type="entry name" value="DNA_mismatch_repair_MutS_core"/>
</dbReference>
<dbReference type="SUPFAM" id="SSF48334">
    <property type="entry name" value="DNA repair protein MutS, domain III"/>
    <property type="match status" value="1"/>
</dbReference>
<dbReference type="SMART" id="SM00534">
    <property type="entry name" value="MUTSac"/>
    <property type="match status" value="1"/>
</dbReference>
<dbReference type="AlphaFoldDB" id="A0A914WX10"/>
<dbReference type="Proteomes" id="UP000887566">
    <property type="component" value="Unplaced"/>
</dbReference>
<evidence type="ECO:0000256" key="4">
    <source>
        <dbReference type="ARBA" id="ARBA00022763"/>
    </source>
</evidence>
<dbReference type="PIRSF" id="PIRSF005813">
    <property type="entry name" value="MSH2"/>
    <property type="match status" value="1"/>
</dbReference>
<dbReference type="GO" id="GO:0030983">
    <property type="term" value="F:mismatched DNA binding"/>
    <property type="evidence" value="ECO:0007669"/>
    <property type="project" value="InterPro"/>
</dbReference>
<dbReference type="PANTHER" id="PTHR11361:SF35">
    <property type="entry name" value="DNA MISMATCH REPAIR PROTEIN MSH2"/>
    <property type="match status" value="1"/>
</dbReference>
<keyword evidence="10" id="KW-0175">Coiled coil</keyword>
<dbReference type="Gene3D" id="1.10.1420.10">
    <property type="match status" value="2"/>
</dbReference>
<dbReference type="InterPro" id="IPR007695">
    <property type="entry name" value="DNA_mismatch_repair_MutS-lik_N"/>
</dbReference>
<dbReference type="Pfam" id="PF05188">
    <property type="entry name" value="MutS_II"/>
    <property type="match status" value="1"/>
</dbReference>
<dbReference type="InterPro" id="IPR036187">
    <property type="entry name" value="DNA_mismatch_repair_MutS_sf"/>
</dbReference>
<dbReference type="InterPro" id="IPR007861">
    <property type="entry name" value="DNA_mismatch_repair_MutS_clamp"/>
</dbReference>
<evidence type="ECO:0000256" key="9">
    <source>
        <dbReference type="RuleBase" id="RU003756"/>
    </source>
</evidence>
<protein>
    <submittedName>
        <fullName evidence="13">DNA mismatch repair proteins mutS family domain-containing protein</fullName>
    </submittedName>
</protein>
<keyword evidence="6 9" id="KW-0238">DNA-binding</keyword>